<evidence type="ECO:0000256" key="2">
    <source>
        <dbReference type="ARBA" id="ARBA00022679"/>
    </source>
</evidence>
<keyword evidence="4 7" id="KW-0418">Kinase</keyword>
<keyword evidence="2" id="KW-0808">Transferase</keyword>
<evidence type="ECO:0000256" key="1">
    <source>
        <dbReference type="ARBA" id="ARBA00012513"/>
    </source>
</evidence>
<dbReference type="Proteomes" id="UP000018320">
    <property type="component" value="Unassembled WGS sequence"/>
</dbReference>
<dbReference type="GO" id="GO:0004674">
    <property type="term" value="F:protein serine/threonine kinase activity"/>
    <property type="evidence" value="ECO:0007669"/>
    <property type="project" value="UniProtKB-KW"/>
</dbReference>
<sequence length="339" mass="38519">VASKPRCPYSQHCGVVLRRLLRLGHCHIKNLSMLKLPEYRHGKEVVLSASEFSVTYRAIRLKDLADVAVKVTDIVKLAESGRSDYRHESRVLQNAVHPHILRAVYGYYDEETKKFLLETEYCRGGSLWGLMAWMRKSDMRFSEQEVWELFAQLVSALHYLHKTNEHIGITAHLNLRPDNVLLTQDGILKLCGFGYSATREPNKLFTLRNPGTAYHAPEIVAFTNSQGSNEGYTEAADIWSLGCMIYELCTFKRIENEPVSSFNPLPENLETPGYADDLLILIKACLAPNPRERITAELLMASPPIQAAYARINDILKAGRKWSGLIIEMQRELRQSTQS</sequence>
<dbReference type="PANTHER" id="PTHR43671:SF13">
    <property type="entry name" value="SERINE_THREONINE-PROTEIN KINASE NEK2"/>
    <property type="match status" value="1"/>
</dbReference>
<name>V6TDL0_GIAIN</name>
<dbReference type="VEuPathDB" id="GiardiaDB:QR46_0659"/>
<reference evidence="8" key="1">
    <citation type="submission" date="2012-02" db="EMBL/GenBank/DDBJ databases">
        <title>Genome sequencing of Giardia lamblia Genotypes A2 and B isolates (DH and GS) and comparative analysis with the genomes of Genotypes A1 and E (WB and Pig).</title>
        <authorList>
            <person name="Adam R."/>
            <person name="Dahlstrom E."/>
            <person name="Martens C."/>
            <person name="Bruno D."/>
            <person name="Barbian K."/>
            <person name="Porcella S.F."/>
            <person name="Nash T."/>
        </authorList>
    </citation>
    <scope>NUCLEOTIDE SEQUENCE</scope>
    <source>
        <strain evidence="8">DH</strain>
    </source>
</reference>
<dbReference type="Pfam" id="PF00069">
    <property type="entry name" value="Pkinase"/>
    <property type="match status" value="1"/>
</dbReference>
<proteinExistence type="predicted"/>
<reference evidence="7 8" key="2">
    <citation type="journal article" date="2013" name="Genome Biol. Evol.">
        <title>Genome sequencing of Giardia lamblia genotypes A2 and B isolates (DH and GS) and comparative analysis with the genomes of genotypes A1 and E (WB and Pig).</title>
        <authorList>
            <person name="Adam R.D."/>
            <person name="Dahlstrom E.W."/>
            <person name="Martens C.A."/>
            <person name="Bruno D.P."/>
            <person name="Barbian K.D."/>
            <person name="Ricklefs S.M."/>
            <person name="Hernandez M.M."/>
            <person name="Narla N.P."/>
            <person name="Patel R.B."/>
            <person name="Porcella S.F."/>
            <person name="Nash T.E."/>
        </authorList>
    </citation>
    <scope>NUCLEOTIDE SEQUENCE [LARGE SCALE GENOMIC DNA]</scope>
    <source>
        <strain evidence="7 8">DH</strain>
    </source>
</reference>
<keyword evidence="7" id="KW-0723">Serine/threonine-protein kinase</keyword>
<keyword evidence="5" id="KW-0067">ATP-binding</keyword>
<dbReference type="GO" id="GO:0005524">
    <property type="term" value="F:ATP binding"/>
    <property type="evidence" value="ECO:0007669"/>
    <property type="project" value="UniProtKB-KW"/>
</dbReference>
<evidence type="ECO:0000256" key="5">
    <source>
        <dbReference type="ARBA" id="ARBA00022840"/>
    </source>
</evidence>
<dbReference type="VEuPathDB" id="GiardiaDB:GL50803_0014223"/>
<dbReference type="VEuPathDB" id="GiardiaDB:DHA2_14223"/>
<dbReference type="InterPro" id="IPR050660">
    <property type="entry name" value="NEK_Ser/Thr_kinase"/>
</dbReference>
<dbReference type="EMBL" id="AHGT01000037">
    <property type="protein sequence ID" value="ESU36911.1"/>
    <property type="molecule type" value="Genomic_DNA"/>
</dbReference>
<organism evidence="7 8">
    <name type="scientific">Giardia intestinalis</name>
    <name type="common">Giardia lamblia</name>
    <dbReference type="NCBI Taxonomy" id="5741"/>
    <lineage>
        <taxon>Eukaryota</taxon>
        <taxon>Metamonada</taxon>
        <taxon>Diplomonadida</taxon>
        <taxon>Hexamitidae</taxon>
        <taxon>Giardiinae</taxon>
        <taxon>Giardia</taxon>
    </lineage>
</organism>
<gene>
    <name evidence="7" type="ORF">DHA2_14223</name>
</gene>
<protein>
    <recommendedName>
        <fullName evidence="1">non-specific serine/threonine protein kinase</fullName>
        <ecNumber evidence="1">2.7.11.1</ecNumber>
    </recommendedName>
</protein>
<evidence type="ECO:0000313" key="7">
    <source>
        <dbReference type="EMBL" id="ESU36911.1"/>
    </source>
</evidence>
<dbReference type="InterPro" id="IPR011009">
    <property type="entry name" value="Kinase-like_dom_sf"/>
</dbReference>
<dbReference type="SUPFAM" id="SSF56112">
    <property type="entry name" value="Protein kinase-like (PK-like)"/>
    <property type="match status" value="1"/>
</dbReference>
<evidence type="ECO:0000313" key="8">
    <source>
        <dbReference type="Proteomes" id="UP000018320"/>
    </source>
</evidence>
<accession>V6TDL0</accession>
<dbReference type="Gene3D" id="1.10.510.10">
    <property type="entry name" value="Transferase(Phosphotransferase) domain 1"/>
    <property type="match status" value="1"/>
</dbReference>
<feature type="domain" description="Protein kinase" evidence="6">
    <location>
        <begin position="41"/>
        <end position="305"/>
    </location>
</feature>
<evidence type="ECO:0000259" key="6">
    <source>
        <dbReference type="PROSITE" id="PS50011"/>
    </source>
</evidence>
<feature type="non-terminal residue" evidence="7">
    <location>
        <position position="1"/>
    </location>
</feature>
<dbReference type="FunFam" id="1.10.510.10:FF:002061">
    <property type="entry name" value="Kinase, NEK"/>
    <property type="match status" value="1"/>
</dbReference>
<dbReference type="AlphaFoldDB" id="V6TDL0"/>
<dbReference type="PROSITE" id="PS50011">
    <property type="entry name" value="PROTEIN_KINASE_DOM"/>
    <property type="match status" value="1"/>
</dbReference>
<evidence type="ECO:0000256" key="3">
    <source>
        <dbReference type="ARBA" id="ARBA00022741"/>
    </source>
</evidence>
<dbReference type="InterPro" id="IPR000719">
    <property type="entry name" value="Prot_kinase_dom"/>
</dbReference>
<comment type="caution">
    <text evidence="7">The sequence shown here is derived from an EMBL/GenBank/DDBJ whole genome shotgun (WGS) entry which is preliminary data.</text>
</comment>
<evidence type="ECO:0000256" key="4">
    <source>
        <dbReference type="ARBA" id="ARBA00022777"/>
    </source>
</evidence>
<dbReference type="VEuPathDB" id="GiardiaDB:GL50581_137"/>
<dbReference type="EC" id="2.7.11.1" evidence="1"/>
<dbReference type="PANTHER" id="PTHR43671">
    <property type="entry name" value="SERINE/THREONINE-PROTEIN KINASE NEK"/>
    <property type="match status" value="1"/>
</dbReference>
<keyword evidence="3" id="KW-0547">Nucleotide-binding</keyword>